<dbReference type="SUPFAM" id="SSF47473">
    <property type="entry name" value="EF-hand"/>
    <property type="match status" value="1"/>
</dbReference>
<dbReference type="Gene3D" id="1.25.40.20">
    <property type="entry name" value="Ankyrin repeat-containing domain"/>
    <property type="match status" value="3"/>
</dbReference>
<dbReference type="InterPro" id="IPR052801">
    <property type="entry name" value="Ankyrin-EF-hand"/>
</dbReference>
<evidence type="ECO:0000313" key="4">
    <source>
        <dbReference type="Proteomes" id="UP001176941"/>
    </source>
</evidence>
<keyword evidence="1" id="KW-0040">ANK repeat</keyword>
<feature type="region of interest" description="Disordered" evidence="2">
    <location>
        <begin position="739"/>
        <end position="763"/>
    </location>
</feature>
<reference evidence="3" key="1">
    <citation type="submission" date="2023-04" db="EMBL/GenBank/DDBJ databases">
        <authorList>
            <consortium name="ELIXIR-Norway"/>
        </authorList>
    </citation>
    <scope>NUCLEOTIDE SEQUENCE [LARGE SCALE GENOMIC DNA]</scope>
</reference>
<dbReference type="EMBL" id="OX459947">
    <property type="protein sequence ID" value="CAI9153764.1"/>
    <property type="molecule type" value="Genomic_DNA"/>
</dbReference>
<feature type="repeat" description="ANK" evidence="1">
    <location>
        <begin position="613"/>
        <end position="645"/>
    </location>
</feature>
<sequence length="899" mass="100429">MSRGWILASSKCCWEAIPRQHRDSQLQDASCPFSSRQRRGLLTLEEWSEEPSAVEETHGKTRHMPLPPAEKYFLSFGLAHKGVGRSRSTMALADKRLENLQIYKVLQCVRNKDKKQIEKLTRLGYPELINFTDPVNGNSALHLASVSNDIDMVSFLLSLGAHPDVQDKMGCTPTMRAAELGHELSMEILAKAKADMTIVDNEGKGILFYCILPTKRHYRCALIALEHGADVNNCTCEGKPIFLRACEEAHDVKDVCLTFLEKGANPNAINTSTGRTALMEASREGVTELVRGILERGADVSAFDNDRHHAAHFAAKGGFFDILKLLFAYNGDMGLVAMNGNTPLHYAAMGGFADCCKYIAQRGCDLRWKNLEHKTPRNLAKEGGFKAASKEIRRAEQIANKLARPGVKNPNPPLFLRLHDWSVEHETFLREAFSFVDRGDGTVTKEDFVLTLEERQDFVNSEQLAAIAQLHEKVRGGGVNINEFFKGTRYLSKSYVLGSYGPKKKKKGMAKKARMGKFVLPLPICVIPDHVFPRRSDGGPPYYMIETYKNVTDCNRFNRDHPPEHPIQDDSAWYIDDPGKVFSNINFITKAGDLASLKKAFESGIPVDMKDNYYKTPLMTACATGNIDAVKFLLEKGANVNATDNFLWTPLHFACHAGQQDIVELLVKSGAVVDALSINNSTPLSRAIESCRLDAVKYLLDIGAKFQLENRKGHAAMDVAKAYADSRIIGLIKEKLDNLPKPAENKKPKGKPPPKAKTEGPEIKKEEETLSAMYTVPAIVEEKKMRKDNVVHLNSLITSGSTKKVDITFIPQRTWSPEATTAELIRMRELRRERLTYEVDFDDFMMPFQKHITERAQAVEASFKTYSTAAASQNKQHFEAQGPNVGESRFPSKSKQLTS</sequence>
<keyword evidence="4" id="KW-1185">Reference proteome</keyword>
<dbReference type="Proteomes" id="UP001176941">
    <property type="component" value="Chromosome 11"/>
</dbReference>
<dbReference type="Pfam" id="PF12796">
    <property type="entry name" value="Ank_2"/>
    <property type="match status" value="3"/>
</dbReference>
<dbReference type="SMART" id="SM00248">
    <property type="entry name" value="ANK"/>
    <property type="match status" value="10"/>
</dbReference>
<dbReference type="PRINTS" id="PR01415">
    <property type="entry name" value="ANKYRIN"/>
</dbReference>
<feature type="region of interest" description="Disordered" evidence="2">
    <location>
        <begin position="874"/>
        <end position="899"/>
    </location>
</feature>
<dbReference type="InterPro" id="IPR036770">
    <property type="entry name" value="Ankyrin_rpt-contain_sf"/>
</dbReference>
<evidence type="ECO:0000256" key="2">
    <source>
        <dbReference type="SAM" id="MobiDB-lite"/>
    </source>
</evidence>
<proteinExistence type="predicted"/>
<dbReference type="PANTHER" id="PTHR24127">
    <property type="entry name" value="ANKYRIN REPEAT AND EF-HAND DOMAIN-CONTAINING PROTEIN 1"/>
    <property type="match status" value="1"/>
</dbReference>
<feature type="repeat" description="ANK" evidence="1">
    <location>
        <begin position="679"/>
        <end position="711"/>
    </location>
</feature>
<feature type="repeat" description="ANK" evidence="1">
    <location>
        <begin position="136"/>
        <end position="168"/>
    </location>
</feature>
<feature type="repeat" description="ANK" evidence="1">
    <location>
        <begin position="339"/>
        <end position="371"/>
    </location>
</feature>
<evidence type="ECO:0000313" key="3">
    <source>
        <dbReference type="EMBL" id="CAI9153764.1"/>
    </source>
</evidence>
<dbReference type="PROSITE" id="PS50088">
    <property type="entry name" value="ANK_REPEAT"/>
    <property type="match status" value="6"/>
</dbReference>
<protein>
    <recommendedName>
        <fullName evidence="5">Ankyrin repeat and EF-hand domain containing 1a</fullName>
    </recommendedName>
</protein>
<evidence type="ECO:0008006" key="5">
    <source>
        <dbReference type="Google" id="ProtNLM"/>
    </source>
</evidence>
<dbReference type="PROSITE" id="PS50297">
    <property type="entry name" value="ANK_REP_REGION"/>
    <property type="match status" value="5"/>
</dbReference>
<evidence type="ECO:0000256" key="1">
    <source>
        <dbReference type="PROSITE-ProRule" id="PRU00023"/>
    </source>
</evidence>
<dbReference type="SUPFAM" id="SSF48403">
    <property type="entry name" value="Ankyrin repeat"/>
    <property type="match status" value="2"/>
</dbReference>
<gene>
    <name evidence="3" type="ORF">MRATA1EN1_LOCUS2726</name>
</gene>
<dbReference type="InterPro" id="IPR011992">
    <property type="entry name" value="EF-hand-dom_pair"/>
</dbReference>
<dbReference type="InterPro" id="IPR002110">
    <property type="entry name" value="Ankyrin_rpt"/>
</dbReference>
<name>A0ABN8Y1S8_RANTA</name>
<organism evidence="3 4">
    <name type="scientific">Rangifer tarandus platyrhynchus</name>
    <name type="common">Svalbard reindeer</name>
    <dbReference type="NCBI Taxonomy" id="3082113"/>
    <lineage>
        <taxon>Eukaryota</taxon>
        <taxon>Metazoa</taxon>
        <taxon>Chordata</taxon>
        <taxon>Craniata</taxon>
        <taxon>Vertebrata</taxon>
        <taxon>Euteleostomi</taxon>
        <taxon>Mammalia</taxon>
        <taxon>Eutheria</taxon>
        <taxon>Laurasiatheria</taxon>
        <taxon>Artiodactyla</taxon>
        <taxon>Ruminantia</taxon>
        <taxon>Pecora</taxon>
        <taxon>Cervidae</taxon>
        <taxon>Odocoileinae</taxon>
        <taxon>Rangifer</taxon>
    </lineage>
</organism>
<feature type="repeat" description="ANK" evidence="1">
    <location>
        <begin position="273"/>
        <end position="305"/>
    </location>
</feature>
<accession>A0ABN8Y1S8</accession>
<feature type="repeat" description="ANK" evidence="1">
    <location>
        <begin position="649"/>
        <end position="678"/>
    </location>
</feature>
<dbReference type="PANTHER" id="PTHR24127:SF1">
    <property type="entry name" value="ANKYRIN REPEAT AND EF-HAND DOMAIN-CONTAINING PROTEIN 1"/>
    <property type="match status" value="1"/>
</dbReference>